<gene>
    <name evidence="1" type="ORF">SDC9_126357</name>
</gene>
<reference evidence="1" key="1">
    <citation type="submission" date="2019-08" db="EMBL/GenBank/DDBJ databases">
        <authorList>
            <person name="Kucharzyk K."/>
            <person name="Murdoch R.W."/>
            <person name="Higgins S."/>
            <person name="Loffler F."/>
        </authorList>
    </citation>
    <scope>NUCLEOTIDE SEQUENCE</scope>
</reference>
<accession>A0A645CR10</accession>
<proteinExistence type="predicted"/>
<name>A0A645CR10_9ZZZZ</name>
<dbReference type="EMBL" id="VSSQ01029267">
    <property type="protein sequence ID" value="MPM79324.1"/>
    <property type="molecule type" value="Genomic_DNA"/>
</dbReference>
<sequence>MTSLFCDDLGCLDNGGRIHKVLRIHEFLPRRFDAFGQIINGEKKLLIHALFGNGIANRGNIIRFAEVSRQRFFADDMLSCIQGLFYHIRMNIRRGTDIDHVDFRIVQQIIEVKGCLFKSVPFLCHIYFLRAQ</sequence>
<comment type="caution">
    <text evidence="1">The sequence shown here is derived from an EMBL/GenBank/DDBJ whole genome shotgun (WGS) entry which is preliminary data.</text>
</comment>
<protein>
    <submittedName>
        <fullName evidence="1">Uncharacterized protein</fullName>
    </submittedName>
</protein>
<organism evidence="1">
    <name type="scientific">bioreactor metagenome</name>
    <dbReference type="NCBI Taxonomy" id="1076179"/>
    <lineage>
        <taxon>unclassified sequences</taxon>
        <taxon>metagenomes</taxon>
        <taxon>ecological metagenomes</taxon>
    </lineage>
</organism>
<evidence type="ECO:0000313" key="1">
    <source>
        <dbReference type="EMBL" id="MPM79324.1"/>
    </source>
</evidence>
<dbReference type="AlphaFoldDB" id="A0A645CR10"/>